<dbReference type="InterPro" id="IPR029787">
    <property type="entry name" value="Nucleotide_cyclase"/>
</dbReference>
<dbReference type="NCBIfam" id="TIGR00229">
    <property type="entry name" value="sensory_box"/>
    <property type="match status" value="1"/>
</dbReference>
<dbReference type="SMART" id="SM00267">
    <property type="entry name" value="GGDEF"/>
    <property type="match status" value="1"/>
</dbReference>
<organism evidence="4">
    <name type="scientific">mine drainage metagenome</name>
    <dbReference type="NCBI Taxonomy" id="410659"/>
    <lineage>
        <taxon>unclassified sequences</taxon>
        <taxon>metagenomes</taxon>
        <taxon>ecological metagenomes</taxon>
    </lineage>
</organism>
<evidence type="ECO:0000259" key="3">
    <source>
        <dbReference type="PROSITE" id="PS50887"/>
    </source>
</evidence>
<dbReference type="Pfam" id="PF00990">
    <property type="entry name" value="GGDEF"/>
    <property type="match status" value="1"/>
</dbReference>
<sequence length="218" mass="24110">MDSPRGHPTTDEAQITLDSIGDGVISIDVDGKVCYLNPAAERMTGWLREEACGRSHLEVLRIIDGDSRAPALNPLTMAILHNKTATLSANSVLIRRDGAELAIEDTAAPIRDEQGIVCGAVIVFHDVSATRARSQEMLHRAQHDTLTELPNRLLLLERLTQAVSFARRRRTLLALMFLDVDRFKQINDSLGHAIGDQLLRTVAHRMSVCVRESDTVSR</sequence>
<dbReference type="CDD" id="cd00130">
    <property type="entry name" value="PAS"/>
    <property type="match status" value="1"/>
</dbReference>
<gene>
    <name evidence="4" type="ORF">B2A_14325</name>
</gene>
<accession>T0YA72</accession>
<dbReference type="PROSITE" id="PS50887">
    <property type="entry name" value="GGDEF"/>
    <property type="match status" value="1"/>
</dbReference>
<dbReference type="Gene3D" id="3.30.450.20">
    <property type="entry name" value="PAS domain"/>
    <property type="match status" value="1"/>
</dbReference>
<feature type="non-terminal residue" evidence="4">
    <location>
        <position position="218"/>
    </location>
</feature>
<dbReference type="InterPro" id="IPR000014">
    <property type="entry name" value="PAS"/>
</dbReference>
<dbReference type="InterPro" id="IPR043128">
    <property type="entry name" value="Rev_trsase/Diguanyl_cyclase"/>
</dbReference>
<dbReference type="SUPFAM" id="SSF55785">
    <property type="entry name" value="PYP-like sensor domain (PAS domain)"/>
    <property type="match status" value="1"/>
</dbReference>
<dbReference type="EMBL" id="AUZZ01010389">
    <property type="protein sequence ID" value="EQD30028.1"/>
    <property type="molecule type" value="Genomic_DNA"/>
</dbReference>
<evidence type="ECO:0000259" key="2">
    <source>
        <dbReference type="PROSITE" id="PS50113"/>
    </source>
</evidence>
<proteinExistence type="predicted"/>
<dbReference type="NCBIfam" id="TIGR00254">
    <property type="entry name" value="GGDEF"/>
    <property type="match status" value="1"/>
</dbReference>
<feature type="domain" description="GGDEF" evidence="3">
    <location>
        <begin position="171"/>
        <end position="218"/>
    </location>
</feature>
<evidence type="ECO:0000313" key="4">
    <source>
        <dbReference type="EMBL" id="EQD30028.1"/>
    </source>
</evidence>
<dbReference type="InterPro" id="IPR013767">
    <property type="entry name" value="PAS_fold"/>
</dbReference>
<dbReference type="SMART" id="SM00091">
    <property type="entry name" value="PAS"/>
    <property type="match status" value="1"/>
</dbReference>
<dbReference type="GO" id="GO:0006355">
    <property type="term" value="P:regulation of DNA-templated transcription"/>
    <property type="evidence" value="ECO:0007669"/>
    <property type="project" value="InterPro"/>
</dbReference>
<dbReference type="CDD" id="cd01949">
    <property type="entry name" value="GGDEF"/>
    <property type="match status" value="1"/>
</dbReference>
<dbReference type="PANTHER" id="PTHR44757">
    <property type="entry name" value="DIGUANYLATE CYCLASE DGCP"/>
    <property type="match status" value="1"/>
</dbReference>
<evidence type="ECO:0000259" key="1">
    <source>
        <dbReference type="PROSITE" id="PS50112"/>
    </source>
</evidence>
<dbReference type="InterPro" id="IPR000700">
    <property type="entry name" value="PAS-assoc_C"/>
</dbReference>
<dbReference type="Gene3D" id="3.30.70.270">
    <property type="match status" value="1"/>
</dbReference>
<comment type="caution">
    <text evidence="4">The sequence shown here is derived from an EMBL/GenBank/DDBJ whole genome shotgun (WGS) entry which is preliminary data.</text>
</comment>
<feature type="domain" description="PAC" evidence="2">
    <location>
        <begin position="87"/>
        <end position="139"/>
    </location>
</feature>
<name>T0YA72_9ZZZZ</name>
<dbReference type="InterPro" id="IPR035965">
    <property type="entry name" value="PAS-like_dom_sf"/>
</dbReference>
<reference evidence="4" key="1">
    <citation type="submission" date="2013-08" db="EMBL/GenBank/DDBJ databases">
        <authorList>
            <person name="Mendez C."/>
            <person name="Richter M."/>
            <person name="Ferrer M."/>
            <person name="Sanchez J."/>
        </authorList>
    </citation>
    <scope>NUCLEOTIDE SEQUENCE</scope>
</reference>
<dbReference type="AlphaFoldDB" id="T0YA72"/>
<dbReference type="InterPro" id="IPR052155">
    <property type="entry name" value="Biofilm_reg_signaling"/>
</dbReference>
<dbReference type="InterPro" id="IPR000160">
    <property type="entry name" value="GGDEF_dom"/>
</dbReference>
<feature type="domain" description="PAS" evidence="1">
    <location>
        <begin position="9"/>
        <end position="82"/>
    </location>
</feature>
<dbReference type="SUPFAM" id="SSF55073">
    <property type="entry name" value="Nucleotide cyclase"/>
    <property type="match status" value="1"/>
</dbReference>
<dbReference type="PROSITE" id="PS50112">
    <property type="entry name" value="PAS"/>
    <property type="match status" value="1"/>
</dbReference>
<dbReference type="Pfam" id="PF00989">
    <property type="entry name" value="PAS"/>
    <property type="match status" value="1"/>
</dbReference>
<dbReference type="PANTHER" id="PTHR44757:SF2">
    <property type="entry name" value="BIOFILM ARCHITECTURE MAINTENANCE PROTEIN MBAA"/>
    <property type="match status" value="1"/>
</dbReference>
<protein>
    <submittedName>
        <fullName evidence="4">Response regulator receiver modulated diguanylate cyclase/phosphodiesterase with PAS/PAC sensor(S)</fullName>
    </submittedName>
</protein>
<dbReference type="PROSITE" id="PS50113">
    <property type="entry name" value="PAC"/>
    <property type="match status" value="1"/>
</dbReference>
<reference evidence="4" key="2">
    <citation type="journal article" date="2014" name="ISME J.">
        <title>Microbial stratification in low pH oxic and suboxic macroscopic growths along an acid mine drainage.</title>
        <authorList>
            <person name="Mendez-Garcia C."/>
            <person name="Mesa V."/>
            <person name="Sprenger R.R."/>
            <person name="Richter M."/>
            <person name="Diez M.S."/>
            <person name="Solano J."/>
            <person name="Bargiela R."/>
            <person name="Golyshina O.V."/>
            <person name="Manteca A."/>
            <person name="Ramos J.L."/>
            <person name="Gallego J.R."/>
            <person name="Llorente I."/>
            <person name="Martins Dos Santos V.A."/>
            <person name="Jensen O.N."/>
            <person name="Pelaez A.I."/>
            <person name="Sanchez J."/>
            <person name="Ferrer M."/>
        </authorList>
    </citation>
    <scope>NUCLEOTIDE SEQUENCE</scope>
</reference>